<dbReference type="InterPro" id="IPR036396">
    <property type="entry name" value="Cyt_P450_sf"/>
</dbReference>
<evidence type="ECO:0000256" key="8">
    <source>
        <dbReference type="RuleBase" id="RU000461"/>
    </source>
</evidence>
<evidence type="ECO:0000256" key="3">
    <source>
        <dbReference type="ARBA" id="ARBA00022692"/>
    </source>
</evidence>
<dbReference type="AlphaFoldDB" id="A0A5N5FSA5"/>
<evidence type="ECO:0000256" key="1">
    <source>
        <dbReference type="ARBA" id="ARBA00004167"/>
    </source>
</evidence>
<evidence type="ECO:0000256" key="7">
    <source>
        <dbReference type="PIRSR" id="PIRSR602401-1"/>
    </source>
</evidence>
<keyword evidence="8" id="KW-0503">Monooxygenase</keyword>
<dbReference type="EMBL" id="SMOL01000559">
    <property type="protein sequence ID" value="KAB2605757.1"/>
    <property type="molecule type" value="Genomic_DNA"/>
</dbReference>
<accession>A0A5N5FSA5</accession>
<gene>
    <name evidence="9" type="ORF">D8674_005474</name>
</gene>
<comment type="similarity">
    <text evidence="2 8">Belongs to the cytochrome P450 family.</text>
</comment>
<dbReference type="PROSITE" id="PS00086">
    <property type="entry name" value="CYTOCHROME_P450"/>
    <property type="match status" value="1"/>
</dbReference>
<keyword evidence="7 8" id="KW-0479">Metal-binding</keyword>
<evidence type="ECO:0000256" key="5">
    <source>
        <dbReference type="ARBA" id="ARBA00023002"/>
    </source>
</evidence>
<keyword evidence="7 8" id="KW-0349">Heme</keyword>
<dbReference type="InterPro" id="IPR050193">
    <property type="entry name" value="Cytochrome_P450_71"/>
</dbReference>
<comment type="cofactor">
    <cofactor evidence="7">
        <name>heme</name>
        <dbReference type="ChEBI" id="CHEBI:30413"/>
    </cofactor>
</comment>
<reference evidence="9 10" key="3">
    <citation type="submission" date="2019-11" db="EMBL/GenBank/DDBJ databases">
        <title>A de novo genome assembly of a pear dwarfing rootstock.</title>
        <authorList>
            <person name="Wang F."/>
            <person name="Wang J."/>
            <person name="Li S."/>
            <person name="Zhang Y."/>
            <person name="Fang M."/>
            <person name="Ma L."/>
            <person name="Zhao Y."/>
            <person name="Jiang S."/>
        </authorList>
    </citation>
    <scope>NUCLEOTIDE SEQUENCE [LARGE SCALE GENOMIC DNA]</scope>
    <source>
        <strain evidence="9">S2</strain>
        <tissue evidence="9">Leaf</tissue>
    </source>
</reference>
<comment type="caution">
    <text evidence="9">The sequence shown here is derived from an EMBL/GenBank/DDBJ whole genome shotgun (WGS) entry which is preliminary data.</text>
</comment>
<organism evidence="9 10">
    <name type="scientific">Pyrus ussuriensis x Pyrus communis</name>
    <dbReference type="NCBI Taxonomy" id="2448454"/>
    <lineage>
        <taxon>Eukaryota</taxon>
        <taxon>Viridiplantae</taxon>
        <taxon>Streptophyta</taxon>
        <taxon>Embryophyta</taxon>
        <taxon>Tracheophyta</taxon>
        <taxon>Spermatophyta</taxon>
        <taxon>Magnoliopsida</taxon>
        <taxon>eudicotyledons</taxon>
        <taxon>Gunneridae</taxon>
        <taxon>Pentapetalae</taxon>
        <taxon>rosids</taxon>
        <taxon>fabids</taxon>
        <taxon>Rosales</taxon>
        <taxon>Rosaceae</taxon>
        <taxon>Amygdaloideae</taxon>
        <taxon>Maleae</taxon>
        <taxon>Pyrus</taxon>
    </lineage>
</organism>
<feature type="binding site" description="axial binding residue" evidence="7">
    <location>
        <position position="106"/>
    </location>
    <ligand>
        <name>heme</name>
        <dbReference type="ChEBI" id="CHEBI:30413"/>
    </ligand>
    <ligandPart>
        <name>Fe</name>
        <dbReference type="ChEBI" id="CHEBI:18248"/>
    </ligandPart>
</feature>
<sequence>MGPIGGSHVVDPHIENHVKPRGLTLHLGSRDPPSMHGAKRTHLSCGNMVRASSLALMDSNEDALSNSEKIDQLSPEYRPERFLDSTTDYKENDFQFIPFGAGRRGCPGIRFAMAINEIALANLVHKFD</sequence>
<dbReference type="Pfam" id="PF00067">
    <property type="entry name" value="p450"/>
    <property type="match status" value="1"/>
</dbReference>
<dbReference type="InterPro" id="IPR017972">
    <property type="entry name" value="Cyt_P450_CS"/>
</dbReference>
<dbReference type="PRINTS" id="PR00463">
    <property type="entry name" value="EP450I"/>
</dbReference>
<evidence type="ECO:0000256" key="4">
    <source>
        <dbReference type="ARBA" id="ARBA00022989"/>
    </source>
</evidence>
<comment type="subcellular location">
    <subcellularLocation>
        <location evidence="1">Membrane</location>
        <topology evidence="1">Single-pass membrane protein</topology>
    </subcellularLocation>
</comment>
<dbReference type="PANTHER" id="PTHR47956:SF4">
    <property type="entry name" value="CYTOCHROME P450 71A21-RELATED"/>
    <property type="match status" value="1"/>
</dbReference>
<evidence type="ECO:0000256" key="6">
    <source>
        <dbReference type="ARBA" id="ARBA00023136"/>
    </source>
</evidence>
<dbReference type="Proteomes" id="UP000327157">
    <property type="component" value="Chromosome 11"/>
</dbReference>
<protein>
    <submittedName>
        <fullName evidence="9">Cytochrome P450 71A25-like</fullName>
    </submittedName>
</protein>
<reference evidence="10" key="2">
    <citation type="submission" date="2019-10" db="EMBL/GenBank/DDBJ databases">
        <title>A de novo genome assembly of a pear dwarfing rootstock.</title>
        <authorList>
            <person name="Wang F."/>
            <person name="Wang J."/>
            <person name="Li S."/>
            <person name="Zhang Y."/>
            <person name="Fang M."/>
            <person name="Ma L."/>
            <person name="Zhao Y."/>
            <person name="Jiang S."/>
        </authorList>
    </citation>
    <scope>NUCLEOTIDE SEQUENCE [LARGE SCALE GENOMIC DNA]</scope>
</reference>
<dbReference type="GO" id="GO:0016020">
    <property type="term" value="C:membrane"/>
    <property type="evidence" value="ECO:0007669"/>
    <property type="project" value="UniProtKB-SubCell"/>
</dbReference>
<dbReference type="GO" id="GO:0020037">
    <property type="term" value="F:heme binding"/>
    <property type="evidence" value="ECO:0007669"/>
    <property type="project" value="InterPro"/>
</dbReference>
<dbReference type="InterPro" id="IPR002401">
    <property type="entry name" value="Cyt_P450_E_grp-I"/>
</dbReference>
<keyword evidence="10" id="KW-1185">Reference proteome</keyword>
<evidence type="ECO:0000256" key="2">
    <source>
        <dbReference type="ARBA" id="ARBA00010617"/>
    </source>
</evidence>
<reference evidence="9 10" key="1">
    <citation type="submission" date="2019-09" db="EMBL/GenBank/DDBJ databases">
        <authorList>
            <person name="Ou C."/>
        </authorList>
    </citation>
    <scope>NUCLEOTIDE SEQUENCE [LARGE SCALE GENOMIC DNA]</scope>
    <source>
        <strain evidence="9">S2</strain>
        <tissue evidence="9">Leaf</tissue>
    </source>
</reference>
<keyword evidence="5 8" id="KW-0560">Oxidoreductase</keyword>
<dbReference type="SUPFAM" id="SSF48264">
    <property type="entry name" value="Cytochrome P450"/>
    <property type="match status" value="1"/>
</dbReference>
<dbReference type="GO" id="GO:0004497">
    <property type="term" value="F:monooxygenase activity"/>
    <property type="evidence" value="ECO:0007669"/>
    <property type="project" value="UniProtKB-KW"/>
</dbReference>
<proteinExistence type="inferred from homology"/>
<evidence type="ECO:0000313" key="10">
    <source>
        <dbReference type="Proteomes" id="UP000327157"/>
    </source>
</evidence>
<evidence type="ECO:0000313" key="9">
    <source>
        <dbReference type="EMBL" id="KAB2605757.1"/>
    </source>
</evidence>
<dbReference type="OrthoDB" id="1055148at2759"/>
<keyword evidence="3" id="KW-0812">Transmembrane</keyword>
<dbReference type="GO" id="GO:0005506">
    <property type="term" value="F:iron ion binding"/>
    <property type="evidence" value="ECO:0007669"/>
    <property type="project" value="InterPro"/>
</dbReference>
<dbReference type="GO" id="GO:0016705">
    <property type="term" value="F:oxidoreductase activity, acting on paired donors, with incorporation or reduction of molecular oxygen"/>
    <property type="evidence" value="ECO:0007669"/>
    <property type="project" value="InterPro"/>
</dbReference>
<dbReference type="InterPro" id="IPR001128">
    <property type="entry name" value="Cyt_P450"/>
</dbReference>
<dbReference type="Gene3D" id="1.10.630.10">
    <property type="entry name" value="Cytochrome P450"/>
    <property type="match status" value="1"/>
</dbReference>
<dbReference type="PANTHER" id="PTHR47956">
    <property type="entry name" value="CYTOCHROME P450 71B11-RELATED"/>
    <property type="match status" value="1"/>
</dbReference>
<name>A0A5N5FSA5_9ROSA</name>
<keyword evidence="6" id="KW-0472">Membrane</keyword>
<keyword evidence="4" id="KW-1133">Transmembrane helix</keyword>
<keyword evidence="7 8" id="KW-0408">Iron</keyword>